<dbReference type="Pfam" id="PF13333">
    <property type="entry name" value="rve_2"/>
    <property type="match status" value="1"/>
</dbReference>
<organism evidence="2 3">
    <name type="scientific">Marinobacter salarius</name>
    <dbReference type="NCBI Taxonomy" id="1420917"/>
    <lineage>
        <taxon>Bacteria</taxon>
        <taxon>Pseudomonadati</taxon>
        <taxon>Pseudomonadota</taxon>
        <taxon>Gammaproteobacteria</taxon>
        <taxon>Pseudomonadales</taxon>
        <taxon>Marinobacteraceae</taxon>
        <taxon>Marinobacter</taxon>
    </lineage>
</organism>
<dbReference type="Pfam" id="PF00665">
    <property type="entry name" value="rve"/>
    <property type="match status" value="1"/>
</dbReference>
<dbReference type="InterPro" id="IPR036397">
    <property type="entry name" value="RNaseH_sf"/>
</dbReference>
<reference evidence="2 3" key="1">
    <citation type="submission" date="2016-10" db="EMBL/GenBank/DDBJ databases">
        <authorList>
            <person name="Varghese N."/>
            <person name="Submissions S."/>
        </authorList>
    </citation>
    <scope>NUCLEOTIDE SEQUENCE [LARGE SCALE GENOMIC DNA]</scope>
    <source>
        <strain evidence="2 3">DSM 26291</strain>
    </source>
</reference>
<dbReference type="Proteomes" id="UP000199211">
    <property type="component" value="Unassembled WGS sequence"/>
</dbReference>
<protein>
    <submittedName>
        <fullName evidence="2">Transposase InsO and inactivated derivatives</fullName>
    </submittedName>
</protein>
<dbReference type="PANTHER" id="PTHR46889:SF4">
    <property type="entry name" value="TRANSPOSASE INSO FOR INSERTION SEQUENCE ELEMENT IS911B-RELATED"/>
    <property type="match status" value="1"/>
</dbReference>
<keyword evidence="3" id="KW-1185">Reference proteome</keyword>
<accession>A0ABY1FL30</accession>
<dbReference type="NCBIfam" id="NF033516">
    <property type="entry name" value="transpos_IS3"/>
    <property type="match status" value="1"/>
</dbReference>
<dbReference type="Gene3D" id="3.30.420.10">
    <property type="entry name" value="Ribonuclease H-like superfamily/Ribonuclease H"/>
    <property type="match status" value="1"/>
</dbReference>
<dbReference type="SUPFAM" id="SSF53098">
    <property type="entry name" value="Ribonuclease H-like"/>
    <property type="match status" value="1"/>
</dbReference>
<comment type="caution">
    <text evidence="2">The sequence shown here is derived from an EMBL/GenBank/DDBJ whole genome shotgun (WGS) entry which is preliminary data.</text>
</comment>
<feature type="domain" description="Integrase catalytic" evidence="1">
    <location>
        <begin position="36"/>
        <end position="200"/>
    </location>
</feature>
<evidence type="ECO:0000259" key="1">
    <source>
        <dbReference type="PROSITE" id="PS50994"/>
    </source>
</evidence>
<dbReference type="InterPro" id="IPR048020">
    <property type="entry name" value="Transpos_IS3"/>
</dbReference>
<dbReference type="PANTHER" id="PTHR46889">
    <property type="entry name" value="TRANSPOSASE INSF FOR INSERTION SEQUENCE IS3B-RELATED"/>
    <property type="match status" value="1"/>
</dbReference>
<dbReference type="EMBL" id="FOTV01000004">
    <property type="protein sequence ID" value="SFL54918.1"/>
    <property type="molecule type" value="Genomic_DNA"/>
</dbReference>
<dbReference type="PROSITE" id="PS50994">
    <property type="entry name" value="INTEGRASE"/>
    <property type="match status" value="1"/>
</dbReference>
<evidence type="ECO:0000313" key="3">
    <source>
        <dbReference type="Proteomes" id="UP000199211"/>
    </source>
</evidence>
<gene>
    <name evidence="2" type="ORF">SAMN04487868_1041</name>
</gene>
<name>A0ABY1FL30_9GAMM</name>
<dbReference type="InterPro" id="IPR050900">
    <property type="entry name" value="Transposase_IS3/IS150/IS904"/>
</dbReference>
<dbReference type="InterPro" id="IPR001584">
    <property type="entry name" value="Integrase_cat-core"/>
</dbReference>
<sequence length="203" mass="23385">MAEEELVVQASKRRRYSSYNGEVSPAPDNLINRDFKAKLPNQKWLTDITEFQIPSGKIYLSPMIDCFDGLVVSWTIGTRPDADLVNTMLDEAIETLSEARFPLVHSDRGAHYRWPGWLSRIEDANLLRSMSAKGCTPDNAACEGFFGRMKNEFFYPQDWHTVTIEQFMEELDSYLRWYNEKRIKVSLGCLSPLEYRESLGLVA</sequence>
<dbReference type="InterPro" id="IPR012337">
    <property type="entry name" value="RNaseH-like_sf"/>
</dbReference>
<proteinExistence type="predicted"/>
<evidence type="ECO:0000313" key="2">
    <source>
        <dbReference type="EMBL" id="SFL54918.1"/>
    </source>
</evidence>